<protein>
    <submittedName>
        <fullName evidence="1">Uncharacterized protein</fullName>
    </submittedName>
</protein>
<dbReference type="RefSeq" id="WP_142258070.1">
    <property type="nucleotide sequence ID" value="NZ_BMPV01000004.1"/>
</dbReference>
<evidence type="ECO:0000313" key="2">
    <source>
        <dbReference type="Proteomes" id="UP000319213"/>
    </source>
</evidence>
<dbReference type="InterPro" id="IPR045592">
    <property type="entry name" value="DUF6461"/>
</dbReference>
<dbReference type="Proteomes" id="UP000319213">
    <property type="component" value="Unassembled WGS sequence"/>
</dbReference>
<dbReference type="OrthoDB" id="3524514at2"/>
<gene>
    <name evidence="1" type="ORF">FHX40_0461</name>
</gene>
<dbReference type="Pfam" id="PF20062">
    <property type="entry name" value="DUF6461"/>
    <property type="match status" value="1"/>
</dbReference>
<proteinExistence type="predicted"/>
<keyword evidence="2" id="KW-1185">Reference proteome</keyword>
<dbReference type="AlphaFoldDB" id="A0A543ITD6"/>
<reference evidence="1 2" key="1">
    <citation type="submission" date="2019-06" db="EMBL/GenBank/DDBJ databases">
        <title>Sequencing the genomes of 1000 actinobacteria strains.</title>
        <authorList>
            <person name="Klenk H.-P."/>
        </authorList>
    </citation>
    <scope>NUCLEOTIDE SEQUENCE [LARGE SCALE GENOMIC DNA]</scope>
    <source>
        <strain evidence="1 2">DSM 43186</strain>
    </source>
</reference>
<organism evidence="1 2">
    <name type="scientific">Thermopolyspora flexuosa</name>
    <dbReference type="NCBI Taxonomy" id="103836"/>
    <lineage>
        <taxon>Bacteria</taxon>
        <taxon>Bacillati</taxon>
        <taxon>Actinomycetota</taxon>
        <taxon>Actinomycetes</taxon>
        <taxon>Streptosporangiales</taxon>
        <taxon>Streptosporangiaceae</taxon>
        <taxon>Thermopolyspora</taxon>
    </lineage>
</organism>
<comment type="caution">
    <text evidence="1">The sequence shown here is derived from an EMBL/GenBank/DDBJ whole genome shotgun (WGS) entry which is preliminary data.</text>
</comment>
<accession>A0A543ITD6</accession>
<evidence type="ECO:0000313" key="1">
    <source>
        <dbReference type="EMBL" id="TQM73807.1"/>
    </source>
</evidence>
<sequence length="197" mass="21204">MSAANRYAELLETGISDQVCLTWCRIGDVEEVARRFGADPATGTWEDFLDVDFPEVGAAVQLVPLGGWTLAVEPYGLEGVRPEVAEELSRDEGRAFAVYWNVNLGSDVVYAENGRVLTTFDLMADIGERAGSDPAALDGMLARVGLHGGLPARARKERALALGEEISGQTLTVDLFRSPVRTFTITDPLPDAIIPPA</sequence>
<dbReference type="EMBL" id="VFPQ01000001">
    <property type="protein sequence ID" value="TQM73807.1"/>
    <property type="molecule type" value="Genomic_DNA"/>
</dbReference>
<name>A0A543ITD6_9ACTN</name>